<keyword evidence="17" id="KW-1185">Reference proteome</keyword>
<dbReference type="Pfam" id="PF06628">
    <property type="entry name" value="Catalase-rel"/>
    <property type="match status" value="1"/>
</dbReference>
<keyword evidence="6 10" id="KW-0479">Metal-binding</keyword>
<dbReference type="CDD" id="cd03132">
    <property type="entry name" value="GATase1_catalase"/>
    <property type="match status" value="1"/>
</dbReference>
<dbReference type="GO" id="GO:0005829">
    <property type="term" value="C:cytosol"/>
    <property type="evidence" value="ECO:0007669"/>
    <property type="project" value="TreeGrafter"/>
</dbReference>
<evidence type="ECO:0000259" key="15">
    <source>
        <dbReference type="SMART" id="SM01060"/>
    </source>
</evidence>
<comment type="cofactor">
    <cofactor evidence="1 10 12">
        <name>heme</name>
        <dbReference type="ChEBI" id="CHEBI:30413"/>
    </cofactor>
</comment>
<proteinExistence type="inferred from homology"/>
<keyword evidence="9 10" id="KW-0376">Hydrogen peroxide</keyword>
<evidence type="ECO:0000256" key="9">
    <source>
        <dbReference type="ARBA" id="ARBA00023324"/>
    </source>
</evidence>
<evidence type="ECO:0000256" key="13">
    <source>
        <dbReference type="RuleBase" id="RU000498"/>
    </source>
</evidence>
<dbReference type="SUPFAM" id="SSF52317">
    <property type="entry name" value="Class I glutamine amidotransferase-like"/>
    <property type="match status" value="1"/>
</dbReference>
<dbReference type="InterPro" id="IPR024712">
    <property type="entry name" value="Catalase_clade2"/>
</dbReference>
<dbReference type="GO" id="GO:0006979">
    <property type="term" value="P:response to oxidative stress"/>
    <property type="evidence" value="ECO:0007669"/>
    <property type="project" value="InterPro"/>
</dbReference>
<dbReference type="GO" id="GO:0046872">
    <property type="term" value="F:metal ion binding"/>
    <property type="evidence" value="ECO:0007669"/>
    <property type="project" value="UniProtKB-KW"/>
</dbReference>
<evidence type="ECO:0000256" key="5">
    <source>
        <dbReference type="ARBA" id="ARBA00022617"/>
    </source>
</evidence>
<evidence type="ECO:0000313" key="17">
    <source>
        <dbReference type="Proteomes" id="UP000799776"/>
    </source>
</evidence>
<evidence type="ECO:0000256" key="4">
    <source>
        <dbReference type="ARBA" id="ARBA00022559"/>
    </source>
</evidence>
<reference evidence="16" key="1">
    <citation type="journal article" date="2020" name="Stud. Mycol.">
        <title>101 Dothideomycetes genomes: a test case for predicting lifestyles and emergence of pathogens.</title>
        <authorList>
            <person name="Haridas S."/>
            <person name="Albert R."/>
            <person name="Binder M."/>
            <person name="Bloem J."/>
            <person name="Labutti K."/>
            <person name="Salamov A."/>
            <person name="Andreopoulos B."/>
            <person name="Baker S."/>
            <person name="Barry K."/>
            <person name="Bills G."/>
            <person name="Bluhm B."/>
            <person name="Cannon C."/>
            <person name="Castanera R."/>
            <person name="Culley D."/>
            <person name="Daum C."/>
            <person name="Ezra D."/>
            <person name="Gonzalez J."/>
            <person name="Henrissat B."/>
            <person name="Kuo A."/>
            <person name="Liang C."/>
            <person name="Lipzen A."/>
            <person name="Lutzoni F."/>
            <person name="Magnuson J."/>
            <person name="Mondo S."/>
            <person name="Nolan M."/>
            <person name="Ohm R."/>
            <person name="Pangilinan J."/>
            <person name="Park H.-J."/>
            <person name="Ramirez L."/>
            <person name="Alfaro M."/>
            <person name="Sun H."/>
            <person name="Tritt A."/>
            <person name="Yoshinaga Y."/>
            <person name="Zwiers L.-H."/>
            <person name="Turgeon B."/>
            <person name="Goodwin S."/>
            <person name="Spatafora J."/>
            <person name="Crous P."/>
            <person name="Grigoriev I."/>
        </authorList>
    </citation>
    <scope>NUCLEOTIDE SEQUENCE</scope>
    <source>
        <strain evidence="16">CBS 121410</strain>
    </source>
</reference>
<dbReference type="EC" id="1.11.1.6" evidence="3 10"/>
<evidence type="ECO:0000256" key="2">
    <source>
        <dbReference type="ARBA" id="ARBA00005329"/>
    </source>
</evidence>
<evidence type="ECO:0000256" key="11">
    <source>
        <dbReference type="PIRSR" id="PIRSR038927-1"/>
    </source>
</evidence>
<dbReference type="InterPro" id="IPR029062">
    <property type="entry name" value="Class_I_gatase-like"/>
</dbReference>
<evidence type="ECO:0000256" key="12">
    <source>
        <dbReference type="PIRSR" id="PIRSR038927-2"/>
    </source>
</evidence>
<dbReference type="AlphaFoldDB" id="A0A9P4I063"/>
<gene>
    <name evidence="16" type="ORF">K490DRAFT_33623</name>
</gene>
<feature type="active site" evidence="11">
    <location>
        <position position="139"/>
    </location>
</feature>
<dbReference type="InterPro" id="IPR010582">
    <property type="entry name" value="Catalase_immune_responsive"/>
</dbReference>
<keyword evidence="5 10" id="KW-0349">Heme</keyword>
<evidence type="ECO:0000256" key="8">
    <source>
        <dbReference type="ARBA" id="ARBA00023004"/>
    </source>
</evidence>
<dbReference type="FunFam" id="2.40.180.10:FF:000003">
    <property type="entry name" value="Catalase"/>
    <property type="match status" value="1"/>
</dbReference>
<dbReference type="GO" id="GO:0020037">
    <property type="term" value="F:heme binding"/>
    <property type="evidence" value="ECO:0007669"/>
    <property type="project" value="UniProtKB-UniRule"/>
</dbReference>
<comment type="function">
    <text evidence="14">Catalyzes the degradation of hydrogen peroxide (H(2)O(2)) generated by peroxisomal oxidases to water and oxygen, thereby protecting cells from the toxic effects of hydrogen peroxide.</text>
</comment>
<dbReference type="PRINTS" id="PR00067">
    <property type="entry name" value="CATALASE"/>
</dbReference>
<name>A0A9P4I063_9PEZI</name>
<evidence type="ECO:0000256" key="14">
    <source>
        <dbReference type="RuleBase" id="RU004142"/>
    </source>
</evidence>
<dbReference type="Pfam" id="PF18011">
    <property type="entry name" value="Catalase_C"/>
    <property type="match status" value="1"/>
</dbReference>
<dbReference type="SMART" id="SM01060">
    <property type="entry name" value="Catalase"/>
    <property type="match status" value="1"/>
</dbReference>
<evidence type="ECO:0000256" key="1">
    <source>
        <dbReference type="ARBA" id="ARBA00001971"/>
    </source>
</evidence>
<dbReference type="PIRSF" id="PIRSF038927">
    <property type="entry name" value="Catalase_clade2"/>
    <property type="match status" value="1"/>
</dbReference>
<comment type="caution">
    <text evidence="16">The sequence shown here is derived from an EMBL/GenBank/DDBJ whole genome shotgun (WGS) entry which is preliminary data.</text>
</comment>
<dbReference type="Gene3D" id="2.40.180.10">
    <property type="entry name" value="Catalase core domain"/>
    <property type="match status" value="1"/>
</dbReference>
<evidence type="ECO:0000256" key="10">
    <source>
        <dbReference type="PIRNR" id="PIRNR038927"/>
    </source>
</evidence>
<sequence>MAPDTKNYDDPNNRITSDFGVKSSNTDDWLRVANEDQTGPSLLEDPFAREKIMRFDHERIPERVVHARGSAAFGKFTLFESAEDVTNAAVLTDTKRETPVFLRFSTVLGSAGSADTVRDVRGFALKFYTEEGNWDIVGNNIPVFFIQDAIKFPDVIHSGKPEPDNAVPQAQTAHNNFWDFQFMHTEATHMFMWTQSDRAIPRSYRMMQGFGVNTYTLVNAKGERSFVKFHFTPELGVHSFVWDEALKLAGQDPDFHRKDLWEAIENGAYPKWKFGIQVIPDSKEHDFDFDILDATKVWPEELVPIRYIGELELNRNPDEYFTQTEQVAFCTSHIVPGIGFSDDPLLQGRNFSYFDTQISRLGINWQELPINKPVCPVMNQNRDGAMRHGIHKGKLNYWPNRKEATPPATVQEGGYAEFPQKVAGIKTRMRSSKFREHFNQAQLFYNSLSKIEKAHVAASLSFELDHCEDPVVYERMAQRLADIDLSLAQQVAEAVGATPPQKAGRPNHGKTAKGLSQLEYMPAEPTIATRRVAIIIADGFDPVAYSGIVAALKAAKALPFTIAPRRTPIFAAGEDKATGTGVKPDHNLEGMRSTMFDSVFVPGGAQSIATLRKNGRALHWVREAFGHLKAIGATGEAVALVKDAAALPGISFSEAGDVVDSYGVVTASKLEPTSFKEAFKMAKGAKDFVDAYFYAISQHKNWDRELDGFSAMVAY</sequence>
<dbReference type="InterPro" id="IPR011614">
    <property type="entry name" value="Catalase_core"/>
</dbReference>
<comment type="similarity">
    <text evidence="2 10 13">Belongs to the catalase family.</text>
</comment>
<keyword evidence="4 10" id="KW-0575">Peroxidase</keyword>
<dbReference type="InterPro" id="IPR020835">
    <property type="entry name" value="Catalase_sf"/>
</dbReference>
<dbReference type="Gene3D" id="3.40.50.880">
    <property type="match status" value="1"/>
</dbReference>
<dbReference type="EMBL" id="ML978712">
    <property type="protein sequence ID" value="KAF2091098.1"/>
    <property type="molecule type" value="Genomic_DNA"/>
</dbReference>
<comment type="catalytic activity">
    <reaction evidence="10 13">
        <text>2 H2O2 = O2 + 2 H2O</text>
        <dbReference type="Rhea" id="RHEA:20309"/>
        <dbReference type="ChEBI" id="CHEBI:15377"/>
        <dbReference type="ChEBI" id="CHEBI:15379"/>
        <dbReference type="ChEBI" id="CHEBI:16240"/>
        <dbReference type="EC" id="1.11.1.6"/>
    </reaction>
</comment>
<dbReference type="InterPro" id="IPR043156">
    <property type="entry name" value="Catalase_clade2_helical"/>
</dbReference>
<evidence type="ECO:0000256" key="6">
    <source>
        <dbReference type="ARBA" id="ARBA00022723"/>
    </source>
</evidence>
<protein>
    <recommendedName>
        <fullName evidence="3 10">Catalase</fullName>
        <ecNumber evidence="3 10">1.11.1.6</ecNumber>
    </recommendedName>
</protein>
<dbReference type="InterPro" id="IPR018028">
    <property type="entry name" value="Catalase"/>
</dbReference>
<keyword evidence="7 10" id="KW-0560">Oxidoreductase</keyword>
<dbReference type="InterPro" id="IPR002226">
    <property type="entry name" value="Catalase_haem_BS"/>
</dbReference>
<feature type="domain" description="Catalase core" evidence="15">
    <location>
        <begin position="16"/>
        <end position="406"/>
    </location>
</feature>
<dbReference type="InterPro" id="IPR024708">
    <property type="entry name" value="Catalase_AS"/>
</dbReference>
<dbReference type="Pfam" id="PF00199">
    <property type="entry name" value="Catalase"/>
    <property type="match status" value="1"/>
</dbReference>
<dbReference type="OrthoDB" id="6880011at2759"/>
<dbReference type="Proteomes" id="UP000799776">
    <property type="component" value="Unassembled WGS sequence"/>
</dbReference>
<dbReference type="GO" id="GO:0042744">
    <property type="term" value="P:hydrogen peroxide catabolic process"/>
    <property type="evidence" value="ECO:0007669"/>
    <property type="project" value="UniProtKB-UniRule"/>
</dbReference>
<dbReference type="Gene3D" id="1.20.1370.20">
    <property type="match status" value="1"/>
</dbReference>
<organism evidence="16 17">
    <name type="scientific">Saccharata proteae CBS 121410</name>
    <dbReference type="NCBI Taxonomy" id="1314787"/>
    <lineage>
        <taxon>Eukaryota</taxon>
        <taxon>Fungi</taxon>
        <taxon>Dikarya</taxon>
        <taxon>Ascomycota</taxon>
        <taxon>Pezizomycotina</taxon>
        <taxon>Dothideomycetes</taxon>
        <taxon>Dothideomycetes incertae sedis</taxon>
        <taxon>Botryosphaeriales</taxon>
        <taxon>Saccharataceae</taxon>
        <taxon>Saccharata</taxon>
    </lineage>
</organism>
<evidence type="ECO:0000256" key="7">
    <source>
        <dbReference type="ARBA" id="ARBA00023002"/>
    </source>
</evidence>
<dbReference type="InterPro" id="IPR041399">
    <property type="entry name" value="Catalase_large_C"/>
</dbReference>
<feature type="active site" evidence="11">
    <location>
        <position position="66"/>
    </location>
</feature>
<feature type="binding site" description="axial binding residue" evidence="12">
    <location>
        <position position="353"/>
    </location>
    <ligand>
        <name>heme</name>
        <dbReference type="ChEBI" id="CHEBI:30413"/>
    </ligand>
    <ligandPart>
        <name>Fe</name>
        <dbReference type="ChEBI" id="CHEBI:18248"/>
    </ligandPart>
</feature>
<comment type="function">
    <text evidence="10">Occurs in almost all aerobically respiring organisms and serves to protect cells from the toxic effects of hydrogen peroxide.</text>
</comment>
<dbReference type="PANTHER" id="PTHR42821">
    <property type="entry name" value="CATALASE"/>
    <property type="match status" value="1"/>
</dbReference>
<dbReference type="PANTHER" id="PTHR42821:SF1">
    <property type="entry name" value="CATALASE-B"/>
    <property type="match status" value="1"/>
</dbReference>
<dbReference type="SUPFAM" id="SSF56634">
    <property type="entry name" value="Heme-dependent catalase-like"/>
    <property type="match status" value="1"/>
</dbReference>
<dbReference type="PROSITE" id="PS51402">
    <property type="entry name" value="CATALASE_3"/>
    <property type="match status" value="1"/>
</dbReference>
<accession>A0A9P4I063</accession>
<dbReference type="GO" id="GO:0004096">
    <property type="term" value="F:catalase activity"/>
    <property type="evidence" value="ECO:0007669"/>
    <property type="project" value="UniProtKB-UniRule"/>
</dbReference>
<keyword evidence="8 10" id="KW-0408">Iron</keyword>
<evidence type="ECO:0000313" key="16">
    <source>
        <dbReference type="EMBL" id="KAF2091098.1"/>
    </source>
</evidence>
<dbReference type="PROSITE" id="PS00437">
    <property type="entry name" value="CATALASE_1"/>
    <property type="match status" value="1"/>
</dbReference>
<dbReference type="PROSITE" id="PS00438">
    <property type="entry name" value="CATALASE_2"/>
    <property type="match status" value="1"/>
</dbReference>
<evidence type="ECO:0000256" key="3">
    <source>
        <dbReference type="ARBA" id="ARBA00012314"/>
    </source>
</evidence>